<dbReference type="PANTHER" id="PTHR30349">
    <property type="entry name" value="PHAGE INTEGRASE-RELATED"/>
    <property type="match status" value="1"/>
</dbReference>
<feature type="domain" description="Core-binding (CB)" evidence="8">
    <location>
        <begin position="106"/>
        <end position="210"/>
    </location>
</feature>
<dbReference type="PANTHER" id="PTHR30349:SF64">
    <property type="entry name" value="PROPHAGE INTEGRASE INTD-RELATED"/>
    <property type="match status" value="1"/>
</dbReference>
<dbReference type="Gene3D" id="1.10.443.10">
    <property type="entry name" value="Intergrase catalytic core"/>
    <property type="match status" value="1"/>
</dbReference>
<dbReference type="InterPro" id="IPR044068">
    <property type="entry name" value="CB"/>
</dbReference>
<organism evidence="9">
    <name type="scientific">Bradyrhizobium sp. LLZ17</name>
    <dbReference type="NCBI Taxonomy" id="3239388"/>
    <lineage>
        <taxon>Bacteria</taxon>
        <taxon>Pseudomonadati</taxon>
        <taxon>Pseudomonadota</taxon>
        <taxon>Alphaproteobacteria</taxon>
        <taxon>Hyphomicrobiales</taxon>
        <taxon>Nitrobacteraceae</taxon>
        <taxon>Bradyrhizobium</taxon>
    </lineage>
</organism>
<dbReference type="Gene3D" id="1.10.150.130">
    <property type="match status" value="1"/>
</dbReference>
<dbReference type="AlphaFoldDB" id="A0AB39XMZ4"/>
<feature type="domain" description="Tyr recombinase" evidence="7">
    <location>
        <begin position="235"/>
        <end position="406"/>
    </location>
</feature>
<evidence type="ECO:0000256" key="4">
    <source>
        <dbReference type="ARBA" id="ARBA00023172"/>
    </source>
</evidence>
<dbReference type="Pfam" id="PF00589">
    <property type="entry name" value="Phage_integrase"/>
    <property type="match status" value="1"/>
</dbReference>
<dbReference type="SUPFAM" id="SSF56349">
    <property type="entry name" value="DNA breaking-rejoining enzymes"/>
    <property type="match status" value="1"/>
</dbReference>
<evidence type="ECO:0000256" key="5">
    <source>
        <dbReference type="PROSITE-ProRule" id="PRU01248"/>
    </source>
</evidence>
<evidence type="ECO:0000256" key="2">
    <source>
        <dbReference type="ARBA" id="ARBA00022908"/>
    </source>
</evidence>
<feature type="compositionally biased region" description="Basic and acidic residues" evidence="6">
    <location>
        <begin position="172"/>
        <end position="189"/>
    </location>
</feature>
<keyword evidence="3 5" id="KW-0238">DNA-binding</keyword>
<gene>
    <name evidence="9" type="ORF">AB8Z38_07400</name>
</gene>
<keyword evidence="4" id="KW-0233">DNA recombination</keyword>
<dbReference type="CDD" id="cd00796">
    <property type="entry name" value="INT_Rci_Hp1_C"/>
    <property type="match status" value="1"/>
</dbReference>
<dbReference type="InterPro" id="IPR002104">
    <property type="entry name" value="Integrase_catalytic"/>
</dbReference>
<accession>A0AB39XMZ4</accession>
<dbReference type="GO" id="GO:0015074">
    <property type="term" value="P:DNA integration"/>
    <property type="evidence" value="ECO:0007669"/>
    <property type="project" value="UniProtKB-KW"/>
</dbReference>
<evidence type="ECO:0000259" key="7">
    <source>
        <dbReference type="PROSITE" id="PS51898"/>
    </source>
</evidence>
<protein>
    <submittedName>
        <fullName evidence="9">Tyrosine-type recombinase/integrase</fullName>
    </submittedName>
</protein>
<dbReference type="EMBL" id="CP165734">
    <property type="protein sequence ID" value="XDV59238.1"/>
    <property type="molecule type" value="Genomic_DNA"/>
</dbReference>
<dbReference type="InterPro" id="IPR011010">
    <property type="entry name" value="DNA_brk_join_enz"/>
</dbReference>
<sequence>MARTIRDALLDTRTARSRLKARGKPYWRGLEPGLHLGYRKPLSGAGKWLARHYLGGQAYEVETIAIADDFSDPDGVAILSFPQAQTLARTRMVARAHAAVGKTKPLTVKDAIEAYVTYLESKRSRSGREARYAADAFILPTLGAVEINALVPEQVRAWISKLAKSPARVRTKKGEKQQFKSIDDPENERRRKSSANRILTILKAALNLTAHDHPKSIPSDAAWRRVKPFHGVDSARVRYLTLDEVKLLLAASLPAFQRLVRGALETGGRYGELCALTVQDFNADSGTIAVRQSKSDKPRHIVLTEEGAAFFASITKGRLGDAPMFVKDDDQPWVRDHQKDPIAEACELAKIKAANFHVLRHTWASHAVMNGVPLMVVAKNLGHSTTRMVEKHYGHLAPSFVADAIRSGGPRFQ</sequence>
<dbReference type="PROSITE" id="PS51900">
    <property type="entry name" value="CB"/>
    <property type="match status" value="1"/>
</dbReference>
<name>A0AB39XMZ4_9BRAD</name>
<dbReference type="RefSeq" id="WP_369723877.1">
    <property type="nucleotide sequence ID" value="NZ_CP165734.1"/>
</dbReference>
<feature type="region of interest" description="Disordered" evidence="6">
    <location>
        <begin position="169"/>
        <end position="193"/>
    </location>
</feature>
<evidence type="ECO:0000256" key="3">
    <source>
        <dbReference type="ARBA" id="ARBA00023125"/>
    </source>
</evidence>
<dbReference type="InterPro" id="IPR050090">
    <property type="entry name" value="Tyrosine_recombinase_XerCD"/>
</dbReference>
<dbReference type="InterPro" id="IPR013762">
    <property type="entry name" value="Integrase-like_cat_sf"/>
</dbReference>
<evidence type="ECO:0000256" key="1">
    <source>
        <dbReference type="ARBA" id="ARBA00008857"/>
    </source>
</evidence>
<proteinExistence type="inferred from homology"/>
<evidence type="ECO:0000259" key="8">
    <source>
        <dbReference type="PROSITE" id="PS51900"/>
    </source>
</evidence>
<evidence type="ECO:0000256" key="6">
    <source>
        <dbReference type="SAM" id="MobiDB-lite"/>
    </source>
</evidence>
<evidence type="ECO:0000313" key="9">
    <source>
        <dbReference type="EMBL" id="XDV59238.1"/>
    </source>
</evidence>
<comment type="similarity">
    <text evidence="1">Belongs to the 'phage' integrase family.</text>
</comment>
<dbReference type="InterPro" id="IPR010998">
    <property type="entry name" value="Integrase_recombinase_N"/>
</dbReference>
<dbReference type="GO" id="GO:0003677">
    <property type="term" value="F:DNA binding"/>
    <property type="evidence" value="ECO:0007669"/>
    <property type="project" value="UniProtKB-UniRule"/>
</dbReference>
<reference evidence="9" key="1">
    <citation type="submission" date="2024-08" db="EMBL/GenBank/DDBJ databases">
        <authorList>
            <person name="Chaddad Z."/>
            <person name="Lamrabet M."/>
            <person name="Bouhnik O."/>
            <person name="Alami S."/>
            <person name="Wipf D."/>
            <person name="Courty P.E."/>
            <person name="Missbah El Idrissi M."/>
        </authorList>
    </citation>
    <scope>NUCLEOTIDE SEQUENCE</scope>
    <source>
        <strain evidence="9">LLZ17</strain>
    </source>
</reference>
<dbReference type="PROSITE" id="PS51898">
    <property type="entry name" value="TYR_RECOMBINASE"/>
    <property type="match status" value="1"/>
</dbReference>
<dbReference type="GO" id="GO:0006310">
    <property type="term" value="P:DNA recombination"/>
    <property type="evidence" value="ECO:0007669"/>
    <property type="project" value="UniProtKB-KW"/>
</dbReference>
<keyword evidence="2" id="KW-0229">DNA integration</keyword>